<proteinExistence type="predicted"/>
<evidence type="ECO:0000313" key="2">
    <source>
        <dbReference type="Proteomes" id="UP000814140"/>
    </source>
</evidence>
<name>A0ACB8T627_9AGAM</name>
<gene>
    <name evidence="1" type="ORF">BV25DRAFT_1914435</name>
</gene>
<comment type="caution">
    <text evidence="1">The sequence shown here is derived from an EMBL/GenBank/DDBJ whole genome shotgun (WGS) entry which is preliminary data.</text>
</comment>
<dbReference type="Proteomes" id="UP000814140">
    <property type="component" value="Unassembled WGS sequence"/>
</dbReference>
<evidence type="ECO:0000313" key="1">
    <source>
        <dbReference type="EMBL" id="KAI0064213.1"/>
    </source>
</evidence>
<sequence length="442" mass="49018">MALVCDAPHTFPSPRLHPPFPPQSSGLDHKPIPPRGTHSAPSSASAPACALLSKTTATPTSARRSESDGLTTQHSSHAHVSPSKSTHRAIRQPRRVALLVGIQYTRVANDDVYPLEGPYRDVDAFRELLIDTYGYRDADVTVMKDDPDTSYLLQPTELNIRRELQRLVHGAAPGDQFTLAYSGHSDQQATTDDQEEDDQDEVLITSDLKRIVDNELKKILVDPLPAGCSLTAFFDSCHSGTMLDLPHHHCNAIYVPWQSKGARRTKTMHANTTRRNAGIVVPVLLPSIESAFERRASSHPTYLTEKARLQINTRSLDDAQLSRGNCPFEEGWEARRPSIVSLSSCSDAQRSWEGPEGSMSVIVCDYLKEHPTASYKDLMTHVNFTLHKYTIPLHKWTVQAKKAEARGLQPPGSPPVDGEKDNFQTPELSSLVRLNMDDSIRL</sequence>
<dbReference type="EMBL" id="MU277199">
    <property type="protein sequence ID" value="KAI0064213.1"/>
    <property type="molecule type" value="Genomic_DNA"/>
</dbReference>
<keyword evidence="2" id="KW-1185">Reference proteome</keyword>
<reference evidence="1" key="2">
    <citation type="journal article" date="2022" name="New Phytol.">
        <title>Evolutionary transition to the ectomycorrhizal habit in the genomes of a hyperdiverse lineage of mushroom-forming fungi.</title>
        <authorList>
            <person name="Looney B."/>
            <person name="Miyauchi S."/>
            <person name="Morin E."/>
            <person name="Drula E."/>
            <person name="Courty P.E."/>
            <person name="Kohler A."/>
            <person name="Kuo A."/>
            <person name="LaButti K."/>
            <person name="Pangilinan J."/>
            <person name="Lipzen A."/>
            <person name="Riley R."/>
            <person name="Andreopoulos W."/>
            <person name="He G."/>
            <person name="Johnson J."/>
            <person name="Nolan M."/>
            <person name="Tritt A."/>
            <person name="Barry K.W."/>
            <person name="Grigoriev I.V."/>
            <person name="Nagy L.G."/>
            <person name="Hibbett D."/>
            <person name="Henrissat B."/>
            <person name="Matheny P.B."/>
            <person name="Labbe J."/>
            <person name="Martin F.M."/>
        </authorList>
    </citation>
    <scope>NUCLEOTIDE SEQUENCE</scope>
    <source>
        <strain evidence="1">HHB10654</strain>
    </source>
</reference>
<accession>A0ACB8T627</accession>
<reference evidence="1" key="1">
    <citation type="submission" date="2021-03" db="EMBL/GenBank/DDBJ databases">
        <authorList>
            <consortium name="DOE Joint Genome Institute"/>
            <person name="Ahrendt S."/>
            <person name="Looney B.P."/>
            <person name="Miyauchi S."/>
            <person name="Morin E."/>
            <person name="Drula E."/>
            <person name="Courty P.E."/>
            <person name="Chicoki N."/>
            <person name="Fauchery L."/>
            <person name="Kohler A."/>
            <person name="Kuo A."/>
            <person name="Labutti K."/>
            <person name="Pangilinan J."/>
            <person name="Lipzen A."/>
            <person name="Riley R."/>
            <person name="Andreopoulos W."/>
            <person name="He G."/>
            <person name="Johnson J."/>
            <person name="Barry K.W."/>
            <person name="Grigoriev I.V."/>
            <person name="Nagy L."/>
            <person name="Hibbett D."/>
            <person name="Henrissat B."/>
            <person name="Matheny P.B."/>
            <person name="Labbe J."/>
            <person name="Martin F."/>
        </authorList>
    </citation>
    <scope>NUCLEOTIDE SEQUENCE</scope>
    <source>
        <strain evidence="1">HHB10654</strain>
    </source>
</reference>
<protein>
    <submittedName>
        <fullName evidence="1">Uncharacterized protein</fullName>
    </submittedName>
</protein>
<organism evidence="1 2">
    <name type="scientific">Artomyces pyxidatus</name>
    <dbReference type="NCBI Taxonomy" id="48021"/>
    <lineage>
        <taxon>Eukaryota</taxon>
        <taxon>Fungi</taxon>
        <taxon>Dikarya</taxon>
        <taxon>Basidiomycota</taxon>
        <taxon>Agaricomycotina</taxon>
        <taxon>Agaricomycetes</taxon>
        <taxon>Russulales</taxon>
        <taxon>Auriscalpiaceae</taxon>
        <taxon>Artomyces</taxon>
    </lineage>
</organism>